<dbReference type="OrthoDB" id="6433533at2759"/>
<dbReference type="Proteomes" id="UP000499080">
    <property type="component" value="Unassembled WGS sequence"/>
</dbReference>
<gene>
    <name evidence="2" type="ORF">AVEN_16325_1</name>
</gene>
<feature type="compositionally biased region" description="Basic and acidic residues" evidence="1">
    <location>
        <begin position="1"/>
        <end position="17"/>
    </location>
</feature>
<organism evidence="2 3">
    <name type="scientific">Araneus ventricosus</name>
    <name type="common">Orbweaver spider</name>
    <name type="synonym">Epeira ventricosa</name>
    <dbReference type="NCBI Taxonomy" id="182803"/>
    <lineage>
        <taxon>Eukaryota</taxon>
        <taxon>Metazoa</taxon>
        <taxon>Ecdysozoa</taxon>
        <taxon>Arthropoda</taxon>
        <taxon>Chelicerata</taxon>
        <taxon>Arachnida</taxon>
        <taxon>Araneae</taxon>
        <taxon>Araneomorphae</taxon>
        <taxon>Entelegynae</taxon>
        <taxon>Araneoidea</taxon>
        <taxon>Araneidae</taxon>
        <taxon>Araneus</taxon>
    </lineage>
</organism>
<evidence type="ECO:0000313" key="3">
    <source>
        <dbReference type="Proteomes" id="UP000499080"/>
    </source>
</evidence>
<evidence type="ECO:0008006" key="4">
    <source>
        <dbReference type="Google" id="ProtNLM"/>
    </source>
</evidence>
<evidence type="ECO:0000313" key="2">
    <source>
        <dbReference type="EMBL" id="GBO00900.1"/>
    </source>
</evidence>
<reference evidence="2 3" key="1">
    <citation type="journal article" date="2019" name="Sci. Rep.">
        <title>Orb-weaving spider Araneus ventricosus genome elucidates the spidroin gene catalogue.</title>
        <authorList>
            <person name="Kono N."/>
            <person name="Nakamura H."/>
            <person name="Ohtoshi R."/>
            <person name="Moran D.A.P."/>
            <person name="Shinohara A."/>
            <person name="Yoshida Y."/>
            <person name="Fujiwara M."/>
            <person name="Mori M."/>
            <person name="Tomita M."/>
            <person name="Arakawa K."/>
        </authorList>
    </citation>
    <scope>NUCLEOTIDE SEQUENCE [LARGE SCALE GENOMIC DNA]</scope>
</reference>
<name>A0A4Y2TND4_ARAVE</name>
<feature type="region of interest" description="Disordered" evidence="1">
    <location>
        <begin position="1"/>
        <end position="20"/>
    </location>
</feature>
<dbReference type="EMBL" id="BGPR01029229">
    <property type="protein sequence ID" value="GBO00900.1"/>
    <property type="molecule type" value="Genomic_DNA"/>
</dbReference>
<sequence>MLHVGYRREHQPQDMEMKATGWPIHPSEHLKLNQISLEEGEAIIARKDIINIFTDGSKTEYGVGAAFCVLINDTWAYQWSANSVTTTPYFKLNSMHFMKQ</sequence>
<dbReference type="AlphaFoldDB" id="A0A4Y2TND4"/>
<keyword evidence="3" id="KW-1185">Reference proteome</keyword>
<evidence type="ECO:0000256" key="1">
    <source>
        <dbReference type="SAM" id="MobiDB-lite"/>
    </source>
</evidence>
<proteinExistence type="predicted"/>
<accession>A0A4Y2TND4</accession>
<protein>
    <recommendedName>
        <fullName evidence="4">RNase H type-1 domain-containing protein</fullName>
    </recommendedName>
</protein>
<comment type="caution">
    <text evidence="2">The sequence shown here is derived from an EMBL/GenBank/DDBJ whole genome shotgun (WGS) entry which is preliminary data.</text>
</comment>